<organism evidence="1 2">
    <name type="scientific">Enteractinococcus helveticum</name>
    <dbReference type="NCBI Taxonomy" id="1837282"/>
    <lineage>
        <taxon>Bacteria</taxon>
        <taxon>Bacillati</taxon>
        <taxon>Actinomycetota</taxon>
        <taxon>Actinomycetes</taxon>
        <taxon>Micrococcales</taxon>
        <taxon>Micrococcaceae</taxon>
    </lineage>
</organism>
<reference evidence="1" key="1">
    <citation type="journal article" date="2021" name="PeerJ">
        <title>Extensive microbial diversity within the chicken gut microbiome revealed by metagenomics and culture.</title>
        <authorList>
            <person name="Gilroy R."/>
            <person name="Ravi A."/>
            <person name="Getino M."/>
            <person name="Pursley I."/>
            <person name="Horton D.L."/>
            <person name="Alikhan N.F."/>
            <person name="Baker D."/>
            <person name="Gharbi K."/>
            <person name="Hall N."/>
            <person name="Watson M."/>
            <person name="Adriaenssens E.M."/>
            <person name="Foster-Nyarko E."/>
            <person name="Jarju S."/>
            <person name="Secka A."/>
            <person name="Antonio M."/>
            <person name="Oren A."/>
            <person name="Chaudhuri R.R."/>
            <person name="La Ragione R."/>
            <person name="Hildebrand F."/>
            <person name="Pallen M.J."/>
        </authorList>
    </citation>
    <scope>NUCLEOTIDE SEQUENCE</scope>
    <source>
        <strain evidence="1">ChiHjej13B12-14962</strain>
    </source>
</reference>
<dbReference type="EMBL" id="DYXC01000161">
    <property type="protein sequence ID" value="HJF15861.1"/>
    <property type="molecule type" value="Genomic_DNA"/>
</dbReference>
<sequence length="50" mass="5397">MTYPHEVCTIIGGYADITNHAWAGIDPPTDDEVDELRTEIAATIDDHAAA</sequence>
<evidence type="ECO:0000313" key="1">
    <source>
        <dbReference type="EMBL" id="HJF15861.1"/>
    </source>
</evidence>
<proteinExistence type="predicted"/>
<evidence type="ECO:0000313" key="2">
    <source>
        <dbReference type="Proteomes" id="UP000703315"/>
    </source>
</evidence>
<gene>
    <name evidence="1" type="ORF">K8V32_13910</name>
</gene>
<dbReference type="RefSeq" id="WP_303908750.1">
    <property type="nucleotide sequence ID" value="NZ_DYXC01000161.1"/>
</dbReference>
<reference evidence="1" key="2">
    <citation type="submission" date="2021-09" db="EMBL/GenBank/DDBJ databases">
        <authorList>
            <person name="Gilroy R."/>
        </authorList>
    </citation>
    <scope>NUCLEOTIDE SEQUENCE</scope>
    <source>
        <strain evidence="1">ChiHjej13B12-14962</strain>
    </source>
</reference>
<dbReference type="Proteomes" id="UP000703315">
    <property type="component" value="Unassembled WGS sequence"/>
</dbReference>
<dbReference type="AlphaFoldDB" id="A0A921K932"/>
<protein>
    <submittedName>
        <fullName evidence="1">Uncharacterized protein</fullName>
    </submittedName>
</protein>
<accession>A0A921K932</accession>
<comment type="caution">
    <text evidence="1">The sequence shown here is derived from an EMBL/GenBank/DDBJ whole genome shotgun (WGS) entry which is preliminary data.</text>
</comment>
<name>A0A921K932_9MICC</name>